<feature type="region of interest" description="Disordered" evidence="6">
    <location>
        <begin position="78"/>
        <end position="105"/>
    </location>
</feature>
<evidence type="ECO:0000256" key="3">
    <source>
        <dbReference type="ARBA" id="ARBA00023127"/>
    </source>
</evidence>
<evidence type="ECO:0000256" key="2">
    <source>
        <dbReference type="ARBA" id="ARBA00019501"/>
    </source>
</evidence>
<dbReference type="GO" id="GO:0016538">
    <property type="term" value="F:cyclin-dependent protein serine/threonine kinase regulator activity"/>
    <property type="evidence" value="ECO:0007669"/>
    <property type="project" value="InterPro"/>
</dbReference>
<evidence type="ECO:0000256" key="5">
    <source>
        <dbReference type="RuleBase" id="RU000383"/>
    </source>
</evidence>
<proteinExistence type="inferred from homology"/>
<dbReference type="PANTHER" id="PTHR10026">
    <property type="entry name" value="CYCLIN"/>
    <property type="match status" value="1"/>
</dbReference>
<organism evidence="8">
    <name type="scientific">Timema tahoe</name>
    <dbReference type="NCBI Taxonomy" id="61484"/>
    <lineage>
        <taxon>Eukaryota</taxon>
        <taxon>Metazoa</taxon>
        <taxon>Ecdysozoa</taxon>
        <taxon>Arthropoda</taxon>
        <taxon>Hexapoda</taxon>
        <taxon>Insecta</taxon>
        <taxon>Pterygota</taxon>
        <taxon>Neoptera</taxon>
        <taxon>Polyneoptera</taxon>
        <taxon>Phasmatodea</taxon>
        <taxon>Timematodea</taxon>
        <taxon>Timematoidea</taxon>
        <taxon>Timematidae</taxon>
        <taxon>Timema</taxon>
    </lineage>
</organism>
<comment type="similarity">
    <text evidence="1">Belongs to the cyclin family. Cyclin-like FAM58 subfamily.</text>
</comment>
<feature type="domain" description="Cyclin-like" evidence="7">
    <location>
        <begin position="130"/>
        <end position="228"/>
    </location>
</feature>
<dbReference type="Pfam" id="PF00134">
    <property type="entry name" value="Cyclin_N"/>
    <property type="match status" value="1"/>
</dbReference>
<protein>
    <recommendedName>
        <fullName evidence="2">Cyclin-Q</fullName>
    </recommendedName>
    <alternativeName>
        <fullName evidence="4">Cyclin-related protein FAM58A</fullName>
    </alternativeName>
</protein>
<dbReference type="EMBL" id="OE001051">
    <property type="protein sequence ID" value="CAD7455854.1"/>
    <property type="molecule type" value="Genomic_DNA"/>
</dbReference>
<feature type="region of interest" description="Disordered" evidence="6">
    <location>
        <begin position="26"/>
        <end position="60"/>
    </location>
</feature>
<dbReference type="InterPro" id="IPR048055">
    <property type="entry name" value="Cyclin-Q_first_cyclin_box"/>
</dbReference>
<gene>
    <name evidence="8" type="ORF">TTEB3V08_LOCUS3904</name>
</gene>
<evidence type="ECO:0000256" key="6">
    <source>
        <dbReference type="SAM" id="MobiDB-lite"/>
    </source>
</evidence>
<dbReference type="CDD" id="cd20535">
    <property type="entry name" value="CYCLIN_CCNM_CCNQ_rpt2"/>
    <property type="match status" value="1"/>
</dbReference>
<dbReference type="SMART" id="SM00385">
    <property type="entry name" value="CYCLIN"/>
    <property type="match status" value="1"/>
</dbReference>
<accession>A0A7R9ICN1</accession>
<dbReference type="InterPro" id="IPR043198">
    <property type="entry name" value="Cyclin/Ssn8"/>
</dbReference>
<dbReference type="GO" id="GO:0006357">
    <property type="term" value="P:regulation of transcription by RNA polymerase II"/>
    <property type="evidence" value="ECO:0007669"/>
    <property type="project" value="InterPro"/>
</dbReference>
<keyword evidence="3 5" id="KW-0195">Cyclin</keyword>
<sequence length="314" mass="35163">MTGGRGGPKNECRRTRIEEDVAERRADVKRWARRSNSPTSGMEAVPIGEPVEDGLPGVNASTAARGVSDIVVVRQHTAGIETPKDRQVRRRRGDPGLTTTTSKDANPGTVTRWCCRVVRTNRATPLPSGDHLGPLGIKLDAQPLTIATAAILFHRFFKEADVGGYDVYLIASTTLYLAGKVKDDPLKIRDVINVTHNTLHRGSAPLELGDEYWNMRDAIVQAELLIMRMLKFEVTITHPHKDFHFEPSILDYTPQHIAVACINLALQCYGMQVPYTDEAEILWYSAFVQDLQKDQLWEIMEKIMEVYDNEPETA</sequence>
<dbReference type="InterPro" id="IPR048053">
    <property type="entry name" value="Cyclin-Q_second_cyclin_box"/>
</dbReference>
<dbReference type="CDD" id="cd20534">
    <property type="entry name" value="CYCLIN_CCNM_CCNQ_rpt1"/>
    <property type="match status" value="1"/>
</dbReference>
<evidence type="ECO:0000256" key="4">
    <source>
        <dbReference type="ARBA" id="ARBA00032419"/>
    </source>
</evidence>
<reference evidence="8" key="1">
    <citation type="submission" date="2020-11" db="EMBL/GenBank/DDBJ databases">
        <authorList>
            <person name="Tran Van P."/>
        </authorList>
    </citation>
    <scope>NUCLEOTIDE SEQUENCE</scope>
</reference>
<evidence type="ECO:0000259" key="7">
    <source>
        <dbReference type="SMART" id="SM00385"/>
    </source>
</evidence>
<evidence type="ECO:0000256" key="1">
    <source>
        <dbReference type="ARBA" id="ARBA00010390"/>
    </source>
</evidence>
<dbReference type="InterPro" id="IPR036915">
    <property type="entry name" value="Cyclin-like_sf"/>
</dbReference>
<dbReference type="InterPro" id="IPR006671">
    <property type="entry name" value="Cyclin_N"/>
</dbReference>
<evidence type="ECO:0000313" key="8">
    <source>
        <dbReference type="EMBL" id="CAD7455854.1"/>
    </source>
</evidence>
<dbReference type="SUPFAM" id="SSF47954">
    <property type="entry name" value="Cyclin-like"/>
    <property type="match status" value="2"/>
</dbReference>
<name>A0A7R9ICN1_9NEOP</name>
<dbReference type="AlphaFoldDB" id="A0A7R9ICN1"/>
<dbReference type="Gene3D" id="1.10.472.10">
    <property type="entry name" value="Cyclin-like"/>
    <property type="match status" value="2"/>
</dbReference>
<dbReference type="InterPro" id="IPR013763">
    <property type="entry name" value="Cyclin-like_dom"/>
</dbReference>